<dbReference type="AlphaFoldDB" id="K2L1J0"/>
<name>K2L1J0_HELPX</name>
<accession>K2L1J0</accession>
<sequence>MIRNVFRKFYSLKSYRFTIKIFSLIVKNAFSVLDFYSLFR</sequence>
<evidence type="ECO:0000313" key="2">
    <source>
        <dbReference type="Proteomes" id="UP000006766"/>
    </source>
</evidence>
<organism evidence="1 2">
    <name type="scientific">Helicobacter pylori R038b</name>
    <dbReference type="NCBI Taxonomy" id="1145115"/>
    <lineage>
        <taxon>Bacteria</taxon>
        <taxon>Pseudomonadati</taxon>
        <taxon>Campylobacterota</taxon>
        <taxon>Epsilonproteobacteria</taxon>
        <taxon>Campylobacterales</taxon>
        <taxon>Helicobacteraceae</taxon>
        <taxon>Helicobacter</taxon>
    </lineage>
</organism>
<comment type="caution">
    <text evidence="1">The sequence shown here is derived from an EMBL/GenBank/DDBJ whole genome shotgun (WGS) entry which is preliminary data.</text>
</comment>
<dbReference type="PATRIC" id="fig|1145115.3.peg.1470"/>
<gene>
    <name evidence="1" type="ORF">OUM_1515</name>
</gene>
<evidence type="ECO:0000313" key="1">
    <source>
        <dbReference type="EMBL" id="EKE88604.1"/>
    </source>
</evidence>
<dbReference type="EMBL" id="AMOV01000010">
    <property type="protein sequence ID" value="EKE88604.1"/>
    <property type="molecule type" value="Genomic_DNA"/>
</dbReference>
<reference evidence="1 2" key="1">
    <citation type="journal article" date="2013" name="Pathog. Dis.">
        <title>Genome sequences of 65 Helicobacter pylori strains isolated from asymptomatic individuals and patients with gastric cancer, peptic ulcer disease, or gastritis.</title>
        <authorList>
            <person name="Blanchard T.G."/>
            <person name="Czinn S.J."/>
            <person name="Correa P."/>
            <person name="Nakazawa T."/>
            <person name="Keelan M."/>
            <person name="Morningstar L."/>
            <person name="Santana-Cruz I."/>
            <person name="Maroo A."/>
            <person name="McCracken C."/>
            <person name="Shefchek K."/>
            <person name="Daugherty S."/>
            <person name="Song Y."/>
            <person name="Fraser C.M."/>
            <person name="Fricke W.F."/>
        </authorList>
    </citation>
    <scope>NUCLEOTIDE SEQUENCE [LARGE SCALE GENOMIC DNA]</scope>
    <source>
        <strain evidence="1 2">R038b</strain>
    </source>
</reference>
<protein>
    <submittedName>
        <fullName evidence="1">Uncharacterized protein</fullName>
    </submittedName>
</protein>
<proteinExistence type="predicted"/>
<dbReference type="Proteomes" id="UP000006766">
    <property type="component" value="Unassembled WGS sequence"/>
</dbReference>